<dbReference type="RefSeq" id="WP_136530985.1">
    <property type="nucleotide sequence ID" value="NZ_STGX01000013.1"/>
</dbReference>
<sequence length="83" mass="8623">MSGNGMDDLLSALSETGTRKVETVSDTFAGDGLVRLLIWSDASVQVEIDAYAAEGASVSEIERHLVELFTAASIPDPAKPAAG</sequence>
<name>A0A4S8PER8_9ACTN</name>
<evidence type="ECO:0000313" key="2">
    <source>
        <dbReference type="Proteomes" id="UP000305792"/>
    </source>
</evidence>
<gene>
    <name evidence="1" type="ORF">E9998_17545</name>
</gene>
<accession>A0A4S8PER8</accession>
<evidence type="ECO:0000313" key="1">
    <source>
        <dbReference type="EMBL" id="THV26789.1"/>
    </source>
</evidence>
<dbReference type="Proteomes" id="UP000305792">
    <property type="component" value="Unassembled WGS sequence"/>
</dbReference>
<organism evidence="1 2">
    <name type="scientific">Glycomyces paridis</name>
    <dbReference type="NCBI Taxonomy" id="2126555"/>
    <lineage>
        <taxon>Bacteria</taxon>
        <taxon>Bacillati</taxon>
        <taxon>Actinomycetota</taxon>
        <taxon>Actinomycetes</taxon>
        <taxon>Glycomycetales</taxon>
        <taxon>Glycomycetaceae</taxon>
        <taxon>Glycomyces</taxon>
    </lineage>
</organism>
<dbReference type="AlphaFoldDB" id="A0A4S8PER8"/>
<proteinExistence type="predicted"/>
<keyword evidence="2" id="KW-1185">Reference proteome</keyword>
<dbReference type="EMBL" id="STGX01000013">
    <property type="protein sequence ID" value="THV26789.1"/>
    <property type="molecule type" value="Genomic_DNA"/>
</dbReference>
<reference evidence="1 2" key="1">
    <citation type="journal article" date="2018" name="Int. J. Syst. Evol. Microbiol.">
        <title>Glycomyces paridis sp. nov., isolated from the medicinal plant Paris polyphylla.</title>
        <authorList>
            <person name="Fang X.M."/>
            <person name="Bai J.L."/>
            <person name="Su J."/>
            <person name="Zhao L.L."/>
            <person name="Liu H.Y."/>
            <person name="Ma B.P."/>
            <person name="Zhang Y.Q."/>
            <person name="Yu L.Y."/>
        </authorList>
    </citation>
    <scope>NUCLEOTIDE SEQUENCE [LARGE SCALE GENOMIC DNA]</scope>
    <source>
        <strain evidence="1 2">CPCC 204357</strain>
    </source>
</reference>
<comment type="caution">
    <text evidence="1">The sequence shown here is derived from an EMBL/GenBank/DDBJ whole genome shotgun (WGS) entry which is preliminary data.</text>
</comment>
<dbReference type="OrthoDB" id="5196983at2"/>
<protein>
    <submittedName>
        <fullName evidence="1">Uncharacterized protein</fullName>
    </submittedName>
</protein>